<comment type="similarity">
    <text evidence="1">Belongs to the ribosome association toxin RatA family.</text>
</comment>
<feature type="domain" description="Coenzyme Q-binding protein COQ10 START" evidence="2">
    <location>
        <begin position="14"/>
        <end position="136"/>
    </location>
</feature>
<sequence>MAKASRTEVFDIDINKLYDVIVDFESYPDFVLGVNDIKVHDMTETSGVVEYSIDMIKKLNYQLDMEMSRPNKVAWTFKKGDLFKINDGGWDLKDLGDGKTEVTYSLEIEVKGFIPGSKMIVNKLTETSLPSMMKSFYERAKS</sequence>
<dbReference type="Pfam" id="PF03364">
    <property type="entry name" value="Polyketide_cyc"/>
    <property type="match status" value="1"/>
</dbReference>
<dbReference type="EMBL" id="QDKL01000003">
    <property type="protein sequence ID" value="RZF20752.1"/>
    <property type="molecule type" value="Genomic_DNA"/>
</dbReference>
<keyword evidence="4" id="KW-1185">Reference proteome</keyword>
<comment type="caution">
    <text evidence="3">The sequence shown here is derived from an EMBL/GenBank/DDBJ whole genome shotgun (WGS) entry which is preliminary data.</text>
</comment>
<dbReference type="SUPFAM" id="SSF55961">
    <property type="entry name" value="Bet v1-like"/>
    <property type="match status" value="1"/>
</dbReference>
<dbReference type="InterPro" id="IPR005031">
    <property type="entry name" value="COQ10_START"/>
</dbReference>
<organism evidence="3 4">
    <name type="scientific">Halobacteriovorax vibrionivorans</name>
    <dbReference type="NCBI Taxonomy" id="2152716"/>
    <lineage>
        <taxon>Bacteria</taxon>
        <taxon>Pseudomonadati</taxon>
        <taxon>Bdellovibrionota</taxon>
        <taxon>Bacteriovoracia</taxon>
        <taxon>Bacteriovoracales</taxon>
        <taxon>Halobacteriovoraceae</taxon>
        <taxon>Halobacteriovorax</taxon>
    </lineage>
</organism>
<evidence type="ECO:0000313" key="3">
    <source>
        <dbReference type="EMBL" id="RZF20752.1"/>
    </source>
</evidence>
<dbReference type="RefSeq" id="WP_115362889.1">
    <property type="nucleotide sequence ID" value="NZ_QDKL01000003.1"/>
</dbReference>
<evidence type="ECO:0000259" key="2">
    <source>
        <dbReference type="Pfam" id="PF03364"/>
    </source>
</evidence>
<accession>A0ABY0IHD9</accession>
<dbReference type="Gene3D" id="3.30.530.20">
    <property type="match status" value="1"/>
</dbReference>
<reference evidence="4" key="1">
    <citation type="journal article" date="2019" name="Int. J. Syst. Evol. Microbiol.">
        <title>Halobacteriovorax valvorus sp. nov., a novel prokaryotic predator isolated from coastal seawater of China.</title>
        <authorList>
            <person name="Chen M.-X."/>
        </authorList>
    </citation>
    <scope>NUCLEOTIDE SEQUENCE [LARGE SCALE GENOMIC DNA]</scope>
    <source>
        <strain evidence="4">BL9</strain>
    </source>
</reference>
<protein>
    <submittedName>
        <fullName evidence="3">SRPBCC family protein</fullName>
    </submittedName>
</protein>
<gene>
    <name evidence="3" type="ORF">DAY19_12260</name>
</gene>
<evidence type="ECO:0000313" key="4">
    <source>
        <dbReference type="Proteomes" id="UP000443582"/>
    </source>
</evidence>
<name>A0ABY0IHD9_9BACT</name>
<dbReference type="Proteomes" id="UP000443582">
    <property type="component" value="Unassembled WGS sequence"/>
</dbReference>
<dbReference type="InterPro" id="IPR023393">
    <property type="entry name" value="START-like_dom_sf"/>
</dbReference>
<proteinExistence type="inferred from homology"/>
<evidence type="ECO:0000256" key="1">
    <source>
        <dbReference type="ARBA" id="ARBA00008918"/>
    </source>
</evidence>